<evidence type="ECO:0000256" key="1">
    <source>
        <dbReference type="ARBA" id="ARBA00023002"/>
    </source>
</evidence>
<accession>A0A0N0DAL0</accession>
<dbReference type="PANTHER" id="PTHR45348:SF3">
    <property type="entry name" value="ENOYL REDUCTASE (ER) DOMAIN-CONTAINING PROTEIN"/>
    <property type="match status" value="1"/>
</dbReference>
<evidence type="ECO:0000313" key="2">
    <source>
        <dbReference type="EMBL" id="KPA35351.1"/>
    </source>
</evidence>
<name>A0A0N0DAL0_FUSLA</name>
<gene>
    <name evidence="2" type="ORF">FLAG1_11952</name>
</gene>
<dbReference type="EMBL" id="JXCE01001216">
    <property type="protein sequence ID" value="KPA35351.1"/>
    <property type="molecule type" value="Genomic_DNA"/>
</dbReference>
<dbReference type="Gene3D" id="3.90.180.10">
    <property type="entry name" value="Medium-chain alcohol dehydrogenases, catalytic domain"/>
    <property type="match status" value="1"/>
</dbReference>
<proteinExistence type="predicted"/>
<dbReference type="InterPro" id="IPR047122">
    <property type="entry name" value="Trans-enoyl_RdTase-like"/>
</dbReference>
<keyword evidence="1" id="KW-0560">Oxidoreductase</keyword>
<comment type="caution">
    <text evidence="2">The sequence shown here is derived from an EMBL/GenBank/DDBJ whole genome shotgun (WGS) entry which is preliminary data.</text>
</comment>
<sequence>MDRKPEQHGFLHCIGATQTFDYRRGDVVDQILKFVDNKPEPKLPYIIDCIGSLEGTLRPLTKIAQPGSIVAVMLPVILRDATVDEEPEYEMDVGRVLVGEWAGGVEVRGVRTHFYLSNEYFKQNLQPEIVPKLLEDGVITPNRYRVVEGSSAVERAQRAVDILRNKDVSGERLVWRIAEEDV</sequence>
<keyword evidence="3" id="KW-1185">Reference proteome</keyword>
<dbReference type="PANTHER" id="PTHR45348">
    <property type="entry name" value="HYPOTHETICAL OXIDOREDUCTASE (EUROFUNG)"/>
    <property type="match status" value="1"/>
</dbReference>
<dbReference type="GO" id="GO:0016651">
    <property type="term" value="F:oxidoreductase activity, acting on NAD(P)H"/>
    <property type="evidence" value="ECO:0007669"/>
    <property type="project" value="InterPro"/>
</dbReference>
<protein>
    <submittedName>
        <fullName evidence="2">Dehydrogenase</fullName>
    </submittedName>
</protein>
<reference evidence="2 3" key="1">
    <citation type="submission" date="2015-04" db="EMBL/GenBank/DDBJ databases">
        <title>The draft genome sequence of Fusarium langsethiae, a T-2/HT-2 mycotoxin producer.</title>
        <authorList>
            <person name="Lysoe E."/>
            <person name="Divon H.H."/>
            <person name="Terzi V."/>
            <person name="Orru L."/>
            <person name="Lamontanara A."/>
            <person name="Kolseth A.-K."/>
            <person name="Frandsen R.J."/>
            <person name="Nielsen K."/>
            <person name="Thrane U."/>
        </authorList>
    </citation>
    <scope>NUCLEOTIDE SEQUENCE [LARGE SCALE GENOMIC DNA]</scope>
    <source>
        <strain evidence="2 3">Fl201059</strain>
    </source>
</reference>
<dbReference type="Gene3D" id="3.40.50.720">
    <property type="entry name" value="NAD(P)-binding Rossmann-like Domain"/>
    <property type="match status" value="1"/>
</dbReference>
<evidence type="ECO:0000313" key="3">
    <source>
        <dbReference type="Proteomes" id="UP000037904"/>
    </source>
</evidence>
<organism evidence="2 3">
    <name type="scientific">Fusarium langsethiae</name>
    <dbReference type="NCBI Taxonomy" id="179993"/>
    <lineage>
        <taxon>Eukaryota</taxon>
        <taxon>Fungi</taxon>
        <taxon>Dikarya</taxon>
        <taxon>Ascomycota</taxon>
        <taxon>Pezizomycotina</taxon>
        <taxon>Sordariomycetes</taxon>
        <taxon>Hypocreomycetidae</taxon>
        <taxon>Hypocreales</taxon>
        <taxon>Nectriaceae</taxon>
        <taxon>Fusarium</taxon>
    </lineage>
</organism>
<dbReference type="AlphaFoldDB" id="A0A0N0DAL0"/>
<dbReference type="Proteomes" id="UP000037904">
    <property type="component" value="Unassembled WGS sequence"/>
</dbReference>